<dbReference type="InterPro" id="IPR001849">
    <property type="entry name" value="PH_domain"/>
</dbReference>
<dbReference type="CDD" id="cd00821">
    <property type="entry name" value="PH"/>
    <property type="match status" value="1"/>
</dbReference>
<evidence type="ECO:0000313" key="8">
    <source>
        <dbReference type="EMBL" id="VDN59053.1"/>
    </source>
</evidence>
<dbReference type="Gene3D" id="1.20.58.900">
    <property type="match status" value="1"/>
</dbReference>
<evidence type="ECO:0000259" key="6">
    <source>
        <dbReference type="PROSITE" id="PS50003"/>
    </source>
</evidence>
<dbReference type="GO" id="GO:0007030">
    <property type="term" value="P:Golgi organization"/>
    <property type="evidence" value="ECO:0007669"/>
    <property type="project" value="TreeGrafter"/>
</dbReference>
<protein>
    <submittedName>
        <fullName evidence="11">RUN domain-containing protein</fullName>
    </submittedName>
</protein>
<dbReference type="Proteomes" id="UP000274756">
    <property type="component" value="Unassembled WGS sequence"/>
</dbReference>
<dbReference type="WBParaSite" id="DME_0000522701-mRNA-1">
    <property type="protein sequence ID" value="DME_0000522701-mRNA-1"/>
    <property type="gene ID" value="DME_0000522701"/>
</dbReference>
<evidence type="ECO:0000256" key="1">
    <source>
        <dbReference type="ARBA" id="ARBA00004496"/>
    </source>
</evidence>
<dbReference type="PROSITE" id="PS50826">
    <property type="entry name" value="RUN"/>
    <property type="match status" value="1"/>
</dbReference>
<dbReference type="InterPro" id="IPR011993">
    <property type="entry name" value="PH-like_dom_sf"/>
</dbReference>
<evidence type="ECO:0000259" key="7">
    <source>
        <dbReference type="PROSITE" id="PS50826"/>
    </source>
</evidence>
<evidence type="ECO:0000256" key="5">
    <source>
        <dbReference type="SAM" id="MobiDB-lite"/>
    </source>
</evidence>
<dbReference type="Proteomes" id="UP000038040">
    <property type="component" value="Unplaced"/>
</dbReference>
<evidence type="ECO:0000313" key="9">
    <source>
        <dbReference type="Proteomes" id="UP000038040"/>
    </source>
</evidence>
<dbReference type="AlphaFoldDB" id="A0A0N4UD44"/>
<proteinExistence type="predicted"/>
<dbReference type="OrthoDB" id="9983817at2759"/>
<reference evidence="11" key="1">
    <citation type="submission" date="2016-03" db="UniProtKB">
        <authorList>
            <consortium name="WormBaseParasite"/>
        </authorList>
    </citation>
    <scope>IDENTIFICATION</scope>
</reference>
<name>A0A0N4UD44_DRAME</name>
<gene>
    <name evidence="8" type="ORF">DME_LOCUS9026</name>
</gene>
<dbReference type="PANTHER" id="PTHR46556:SF1">
    <property type="entry name" value="PLECKSTRIN HOMOLOGY DOMAIN-CONTAINING FAMILY M MEMBER 2"/>
    <property type="match status" value="1"/>
</dbReference>
<evidence type="ECO:0000256" key="4">
    <source>
        <dbReference type="ARBA" id="ARBA00023228"/>
    </source>
</evidence>
<evidence type="ECO:0000313" key="11">
    <source>
        <dbReference type="WBParaSite" id="DME_0000522701-mRNA-1"/>
    </source>
</evidence>
<keyword evidence="4" id="KW-0458">Lysosome</keyword>
<dbReference type="PROSITE" id="PS50003">
    <property type="entry name" value="PH_DOMAIN"/>
    <property type="match status" value="1"/>
</dbReference>
<feature type="domain" description="PH" evidence="6">
    <location>
        <begin position="562"/>
        <end position="667"/>
    </location>
</feature>
<dbReference type="SUPFAM" id="SSF140741">
    <property type="entry name" value="RUN domain-like"/>
    <property type="match status" value="1"/>
</dbReference>
<reference evidence="8 10" key="2">
    <citation type="submission" date="2018-11" db="EMBL/GenBank/DDBJ databases">
        <authorList>
            <consortium name="Pathogen Informatics"/>
        </authorList>
    </citation>
    <scope>NUCLEOTIDE SEQUENCE [LARGE SCALE GENOMIC DNA]</scope>
</reference>
<dbReference type="GO" id="GO:0005765">
    <property type="term" value="C:lysosomal membrane"/>
    <property type="evidence" value="ECO:0007669"/>
    <property type="project" value="UniProtKB-SubCell"/>
</dbReference>
<evidence type="ECO:0000313" key="10">
    <source>
        <dbReference type="Proteomes" id="UP000274756"/>
    </source>
</evidence>
<dbReference type="InterPro" id="IPR004012">
    <property type="entry name" value="Run_dom"/>
</dbReference>
<dbReference type="InterPro" id="IPR053015">
    <property type="entry name" value="PH_domain-containing_M2"/>
</dbReference>
<dbReference type="SMART" id="SM00233">
    <property type="entry name" value="PH"/>
    <property type="match status" value="1"/>
</dbReference>
<dbReference type="STRING" id="318479.A0A0N4UD44"/>
<dbReference type="GO" id="GO:0010008">
    <property type="term" value="C:endosome membrane"/>
    <property type="evidence" value="ECO:0007669"/>
    <property type="project" value="TreeGrafter"/>
</dbReference>
<dbReference type="Gene3D" id="2.30.29.30">
    <property type="entry name" value="Pleckstrin-homology domain (PH domain)/Phosphotyrosine-binding domain (PTB)"/>
    <property type="match status" value="1"/>
</dbReference>
<dbReference type="GO" id="GO:0032418">
    <property type="term" value="P:lysosome localization"/>
    <property type="evidence" value="ECO:0007669"/>
    <property type="project" value="TreeGrafter"/>
</dbReference>
<dbReference type="EMBL" id="UYYG01001175">
    <property type="protein sequence ID" value="VDN59053.1"/>
    <property type="molecule type" value="Genomic_DNA"/>
</dbReference>
<evidence type="ECO:0000256" key="3">
    <source>
        <dbReference type="ARBA" id="ARBA00022490"/>
    </source>
</evidence>
<evidence type="ECO:0000256" key="2">
    <source>
        <dbReference type="ARBA" id="ARBA00004656"/>
    </source>
</evidence>
<accession>A0A0N4UD44</accession>
<keyword evidence="3" id="KW-0963">Cytoplasm</keyword>
<keyword evidence="10" id="KW-1185">Reference proteome</keyword>
<organism evidence="9 11">
    <name type="scientific">Dracunculus medinensis</name>
    <name type="common">Guinea worm</name>
    <dbReference type="NCBI Taxonomy" id="318479"/>
    <lineage>
        <taxon>Eukaryota</taxon>
        <taxon>Metazoa</taxon>
        <taxon>Ecdysozoa</taxon>
        <taxon>Nematoda</taxon>
        <taxon>Chromadorea</taxon>
        <taxon>Rhabditida</taxon>
        <taxon>Spirurina</taxon>
        <taxon>Dracunculoidea</taxon>
        <taxon>Dracunculidae</taxon>
        <taxon>Dracunculus</taxon>
    </lineage>
</organism>
<dbReference type="SUPFAM" id="SSF50729">
    <property type="entry name" value="PH domain-like"/>
    <property type="match status" value="1"/>
</dbReference>
<dbReference type="GO" id="GO:0032880">
    <property type="term" value="P:regulation of protein localization"/>
    <property type="evidence" value="ECO:0007669"/>
    <property type="project" value="TreeGrafter"/>
</dbReference>
<dbReference type="Pfam" id="PF23142">
    <property type="entry name" value="PH_PLEKHM2"/>
    <property type="match status" value="1"/>
</dbReference>
<comment type="subcellular location">
    <subcellularLocation>
        <location evidence="1">Cytoplasm</location>
    </subcellularLocation>
    <subcellularLocation>
        <location evidence="2">Lysosome membrane</location>
    </subcellularLocation>
</comment>
<dbReference type="InterPro" id="IPR057288">
    <property type="entry name" value="PH_PLEKHM2"/>
</dbReference>
<dbReference type="GO" id="GO:0019894">
    <property type="term" value="F:kinesin binding"/>
    <property type="evidence" value="ECO:0007669"/>
    <property type="project" value="TreeGrafter"/>
</dbReference>
<feature type="region of interest" description="Disordered" evidence="5">
    <location>
        <begin position="285"/>
        <end position="305"/>
    </location>
</feature>
<sequence>MITISPLLSKNKNECNSEANIAKQCNGVVDNVIKAIITVVAEWKNLRKNDIVLPLGKDSFATRFLVVAFDYLLSYGFTKGNRLYWYLIKEFLSKEEVDYFKREWQCRNNRDLSIAWLEDSLNRNLIASYFETFLLNWDEVIKRYNIHAVMRKRSLVERIAKQCQDLSIVQFHFPMPTRMDAPLAQWNNSVHLNQSNGIASTCLSLAANNSRSSQHYMHPVNDMQKDEKNHRETSVADIEIPPDFIEKQPPIEDELSFLSTRDMEHLFSEMLVRDDVLRHVDSKNRLSSGNLQEPSFSGQSSQTLVTNNPESLSATNVENNTKFVQNPYDVALKQSISKAKLLAEQERLGWKESVQSSISESIETVPFGEVQLDAGEIIGLSLNVFKQEAERFLKFYQVFTAFGTGQPERCFFVLTNRAVYLLSLVLHANSRKSYIIDAYLPLKELSHVVVAPDYEVIYFNAIKNSSVCSSHAVSTSFEVCTACSQLGHCIIDAIKHAYEDSYFYSLDEPQTRTLTVLTKSTPYELILRRFISKEISDESAEINSYYLCQWQQTNLDGTNKFTVQHSGYLYYRITTNISWLRRSAEFNQSFFHLQNKKLYQFADSSCKFGERVIPILDSVKRITTIDGEEEAPYMFEMELQNKEVISFICQSSSDLNKWVSLINLVLSSDDIVDHPVACVVLITQQCLLIAQEGLKCVVDGFMRLLERIDISVIKSVTGVYTAERYACIINDGSKLNWLIMRSPCQIDRILAALRLLGVSKINLEEDGSSRFSSKLNSLSKSIDFFYFNDQHADDAFEVIYNT</sequence>
<dbReference type="PANTHER" id="PTHR46556">
    <property type="entry name" value="PLECKSTRIN HOMOLOGY DOMAIN-CONTAINING FAMILY M MEMBER 2"/>
    <property type="match status" value="1"/>
</dbReference>
<feature type="domain" description="RUN" evidence="7">
    <location>
        <begin position="56"/>
        <end position="178"/>
    </location>
</feature>
<dbReference type="InterPro" id="IPR037213">
    <property type="entry name" value="Run_dom_sf"/>
</dbReference>